<evidence type="ECO:0000313" key="1">
    <source>
        <dbReference type="EMBL" id="KAF7343145.1"/>
    </source>
</evidence>
<gene>
    <name evidence="1" type="ORF">MVEN_01745200</name>
</gene>
<dbReference type="EMBL" id="JACAZI010000016">
    <property type="protein sequence ID" value="KAF7343145.1"/>
    <property type="molecule type" value="Genomic_DNA"/>
</dbReference>
<proteinExistence type="predicted"/>
<evidence type="ECO:0000313" key="2">
    <source>
        <dbReference type="Proteomes" id="UP000620124"/>
    </source>
</evidence>
<accession>A0A8H6XMT6</accession>
<sequence length="196" mass="22147">MSYPLQLDLVVVHSGENSSDWRRVQFSVFHWLRVRRKVQPRDYAGFSEFSQGPKIVEGIRCLTVQVAFNGIDLLLSAPKPQGSVYRLTLRRRRILFTPGLPESRRFALRDDQDAEKIDIHGAAAKARQYISSFVPPQVPRNFVPPSLYLSVLTALRTLTIPLVPLITSCLFEISLALAWSTRLESGHSPSSLMNTN</sequence>
<name>A0A8H6XMT6_9AGAR</name>
<comment type="caution">
    <text evidence="1">The sequence shown here is derived from an EMBL/GenBank/DDBJ whole genome shotgun (WGS) entry which is preliminary data.</text>
</comment>
<protein>
    <submittedName>
        <fullName evidence="1">Uncharacterized protein</fullName>
    </submittedName>
</protein>
<reference evidence="1" key="1">
    <citation type="submission" date="2020-05" db="EMBL/GenBank/DDBJ databases">
        <title>Mycena genomes resolve the evolution of fungal bioluminescence.</title>
        <authorList>
            <person name="Tsai I.J."/>
        </authorList>
    </citation>
    <scope>NUCLEOTIDE SEQUENCE</scope>
    <source>
        <strain evidence="1">CCC161011</strain>
    </source>
</reference>
<keyword evidence="2" id="KW-1185">Reference proteome</keyword>
<dbReference type="AlphaFoldDB" id="A0A8H6XMT6"/>
<organism evidence="1 2">
    <name type="scientific">Mycena venus</name>
    <dbReference type="NCBI Taxonomy" id="2733690"/>
    <lineage>
        <taxon>Eukaryota</taxon>
        <taxon>Fungi</taxon>
        <taxon>Dikarya</taxon>
        <taxon>Basidiomycota</taxon>
        <taxon>Agaricomycotina</taxon>
        <taxon>Agaricomycetes</taxon>
        <taxon>Agaricomycetidae</taxon>
        <taxon>Agaricales</taxon>
        <taxon>Marasmiineae</taxon>
        <taxon>Mycenaceae</taxon>
        <taxon>Mycena</taxon>
    </lineage>
</organism>
<dbReference type="Proteomes" id="UP000620124">
    <property type="component" value="Unassembled WGS sequence"/>
</dbReference>